<evidence type="ECO:0000313" key="1">
    <source>
        <dbReference type="EMBL" id="VDM43766.1"/>
    </source>
</evidence>
<name>A0A183UVC5_TOXCA</name>
<dbReference type="AlphaFoldDB" id="A0A183UVC5"/>
<proteinExistence type="predicted"/>
<dbReference type="Proteomes" id="UP000050794">
    <property type="component" value="Unassembled WGS sequence"/>
</dbReference>
<sequence>MGRGHGIRALNVAAAFWPRSQHPIDTIAALDSSESRTRPGRCAIPPPRAFLLVVGERFGYLLKKKTCLGQSRLHLNLKYRNVIQLHLR</sequence>
<protein>
    <submittedName>
        <fullName evidence="3">Secreted protein</fullName>
    </submittedName>
</protein>
<evidence type="ECO:0000313" key="3">
    <source>
        <dbReference type="WBParaSite" id="TCNE_0001244501-mRNA-1"/>
    </source>
</evidence>
<accession>A0A183UVC5</accession>
<reference evidence="3" key="1">
    <citation type="submission" date="2016-06" db="UniProtKB">
        <authorList>
            <consortium name="WormBaseParasite"/>
        </authorList>
    </citation>
    <scope>IDENTIFICATION</scope>
</reference>
<dbReference type="WBParaSite" id="TCNE_0001244501-mRNA-1">
    <property type="protein sequence ID" value="TCNE_0001244501-mRNA-1"/>
    <property type="gene ID" value="TCNE_0001244501"/>
</dbReference>
<keyword evidence="2" id="KW-1185">Reference proteome</keyword>
<organism evidence="2 3">
    <name type="scientific">Toxocara canis</name>
    <name type="common">Canine roundworm</name>
    <dbReference type="NCBI Taxonomy" id="6265"/>
    <lineage>
        <taxon>Eukaryota</taxon>
        <taxon>Metazoa</taxon>
        <taxon>Ecdysozoa</taxon>
        <taxon>Nematoda</taxon>
        <taxon>Chromadorea</taxon>
        <taxon>Rhabditida</taxon>
        <taxon>Spirurina</taxon>
        <taxon>Ascaridomorpha</taxon>
        <taxon>Ascaridoidea</taxon>
        <taxon>Toxocaridae</taxon>
        <taxon>Toxocara</taxon>
    </lineage>
</organism>
<dbReference type="EMBL" id="UYWY01021267">
    <property type="protein sequence ID" value="VDM43766.1"/>
    <property type="molecule type" value="Genomic_DNA"/>
</dbReference>
<gene>
    <name evidence="1" type="ORF">TCNE_LOCUS12445</name>
</gene>
<reference evidence="1 2" key="2">
    <citation type="submission" date="2018-11" db="EMBL/GenBank/DDBJ databases">
        <authorList>
            <consortium name="Pathogen Informatics"/>
        </authorList>
    </citation>
    <scope>NUCLEOTIDE SEQUENCE [LARGE SCALE GENOMIC DNA]</scope>
</reference>
<evidence type="ECO:0000313" key="2">
    <source>
        <dbReference type="Proteomes" id="UP000050794"/>
    </source>
</evidence>